<feature type="region of interest" description="Disordered" evidence="3">
    <location>
        <begin position="224"/>
        <end position="245"/>
    </location>
</feature>
<dbReference type="GO" id="GO:0043066">
    <property type="term" value="P:negative regulation of apoptotic process"/>
    <property type="evidence" value="ECO:0007669"/>
    <property type="project" value="TreeGrafter"/>
</dbReference>
<reference evidence="5" key="1">
    <citation type="submission" date="2021-02" db="EMBL/GenBank/DDBJ databases">
        <authorList>
            <person name="Nowell W R."/>
        </authorList>
    </citation>
    <scope>NUCLEOTIDE SEQUENCE</scope>
</reference>
<feature type="region of interest" description="Disordered" evidence="3">
    <location>
        <begin position="2568"/>
        <end position="2595"/>
    </location>
</feature>
<feature type="region of interest" description="Disordered" evidence="3">
    <location>
        <begin position="1462"/>
        <end position="1487"/>
    </location>
</feature>
<dbReference type="InterPro" id="IPR000608">
    <property type="entry name" value="UBC"/>
</dbReference>
<evidence type="ECO:0000256" key="2">
    <source>
        <dbReference type="ARBA" id="ARBA00022786"/>
    </source>
</evidence>
<evidence type="ECO:0000259" key="4">
    <source>
        <dbReference type="PROSITE" id="PS50127"/>
    </source>
</evidence>
<feature type="compositionally biased region" description="Polar residues" evidence="3">
    <location>
        <begin position="1469"/>
        <end position="1486"/>
    </location>
</feature>
<feature type="region of interest" description="Disordered" evidence="3">
    <location>
        <begin position="1183"/>
        <end position="1206"/>
    </location>
</feature>
<feature type="compositionally biased region" description="Polar residues" evidence="3">
    <location>
        <begin position="4423"/>
        <end position="4435"/>
    </location>
</feature>
<dbReference type="SUPFAM" id="SSF54495">
    <property type="entry name" value="UBC-like"/>
    <property type="match status" value="1"/>
</dbReference>
<name>A0A816QW12_9BILA</name>
<evidence type="ECO:0000313" key="5">
    <source>
        <dbReference type="EMBL" id="CAF2066225.1"/>
    </source>
</evidence>
<sequence length="4518" mass="517188">MATNSKADENPSITTAIDNHLRSIVYNPSLNSLIYLNDKQEIIVRSADQLSTLFHRTLPLNNTNEYYEIISCHDKFLLLTSTHIHVRQLYQGLYFLDSTIGSINDENCHVLIELTYGDAQLLIQLLATLDLSISNHISEFYDLLKKKFSEHVSSSSWNLLQFSYDCLNAIKICFDILRLYKQQIQQNQNMCSPLPGIVVVGLLLDYLTRYYHHKKSSVINTDEQIGSTLETPSSPSSVTATTTPATPTPTVAIAAPLTSMTTPPSSFFNAGGRTTRERLMFSEATRYRTFTLWPHAAYRWLSPESMAKAGFYYSPLKDNDDRALCFACTVTLVCWEPSDSPWTEHGRHSPNCPFIKGDFTENVPLRTTCSIQPGKKIFSNQQQQKWLIKSNELISNERNLLFLNSDWILRSVDITNVIHIKTIISLKNLIEQLTTENIPEENYFSENTTNNETVFIKQFDRLTSRRYFNSKFIPLAITMYPLPITTDSESYIIFYFVQIHDSNKCLLITTTTLNHYDNTIPSRTSTITNSPQTEEPTETTTLDEQTKTNNKYDYLIEFSNFKRIPKQAFLYQLTKTKMLLLINTTECIHGYGIEYDQTSLTLKVVFYHCIYQSSTNDIDIDSINSIVLDDDDLINTDEQSIISDNEENLEIEPDDNIDGTGECQNKDQYSNKILKRKCFLICFKSGYIMLYDVYRSMGFDTNQEDNNIGILADRQTIGSVEKCVHIRGTDTIYAWIIDIGVKKFNIRDIFPTYFTNIQFDDRRTTSSINPSHSKSSTDDQNSYSISTLRSLLSFASFDSSPVTYFFAQVNSSYWIDTLDTTKTNIDRHTWRLQQPQINQQPSVNQQVIPCVHVFDIQTATPCILHTIEFRYTLNRQHLYKKTLFVTLYRYSNEQNEVDQKIEFNQLNSKLNFSNDDILAGPYSLIDYLESPTHDQGLIQLCSYDLLTYKSKYFRLVLESKCSSTANQSAIQQSLFPIEIISITLRSTKHQARLLRLYDNSTINCLTSTILTTRNEKKILFSLNLLISIIYTTNNFKILNQIKFLLLNETFLQHTFINASRTIAKRMVTLILMIIKIDDEIEKFIDNFLNLFQMNNKYLLGFKSSSALKCFFIIIGQWTNRYQYQIGTKLLQWSLQLADVIKNTDTAQRQLLRNKFGFYADPFDAHLFDVDLATLIECSLRQRNSNSSSSTSSNSTNAAQSSRPAGMNDNCYDPRIYSRYGTTGLPIIPCDPDSLYSFVNVQYALAKLLPNSLSSSNAYLKPIPDLFEISPLNYTVHSSSDGTRLECVDMTHLLTLRTYEATNAPPPPPPNVTLTAGSHTLYHPTTSSSIYPPQMPPAISTFNSSHSFPFSFPTPNINTYYDTLYMLPPTTTNPQTSNNDTSTSATVTFPITTPTTMDNLINHSLSGSSPWLPHLASKFKDKQGLQKEKLKLIAKKNKAASTQSSILKKNSSLFTDLIHHSSKSSSSSSLVQNQKTFSTNPVSSTNKNRIDDENLEQQRITVDDILTEISNNIYHGQYLPLYQFIIDRLSSGSRSYFVLDFGKQVTLTDILIPSCHELASLSLDFWSHGEHIDCQRLFSSTHIATQPFFLHDLQPAIIARYIRITLIGQSNISVSSTRLPVGYFFGYPYILNDDNDSTNNSNTTTNNNEKYAKKLQSIEGIYETLISNYALCRQKLFNILSSMNNVEKSFIENIYQECIQLQIQINHASRQISQCRAILKMDSIQNSNQQPTSDYLKLLADLLTSELTSLSGIMQQTDSSSSSSSFISLNDALQIFDTFAIRHVQIIDMPKRLLQLCSYHTWWPEFVKECFQRYFLNNELLTIDQQQSLFISLIDLCEQTLLTIKSPNDTTLSYNRLLAIEYINNIYNLLMNTNNNYQSIEWLLLFIYRLSEKNLFPYSFEQINKKTNFSQLINKNWQFLHTSSIIQSPRLTNSTNNYRRKLRKETLLKKSTKPSSSSSSVTTLQTQTQTQTSTIIVSPTSSIDSYCYRSLVLQVAQYLIQVLIQNKNLSNELFILICKSLSDISRSCKPFLLLNEYISKDDLMKLILNTEQVWIKHAFNYFLIDSIDNEIWLPNEINQSFDDDDNDEIDIDDDKEVNDEWTKKKHFPAFKKSKKKPSTQQILVQFQNKAADQDILYPTTDDFLVLLSQSSFQQQPALGINLINNTNYDVIPFSIDNRLDGNMQFIFDLFTINQTFKIQTLLNKNLFQTNQNSIEYNLNIKHNSQNQCDINKFFSQTTIDLLNEIFQTMLCHFIEQNQFISFEIFNTIEHLLSSYLIISLANYSKNMNQKQLSTQTEIVNNNQPPININLKPLFIMSIDTLDKLLKFLLGSSLITIRVWHHLFSLLYYTSTNTDLAKQMKQLWFKGDIENSLFAKVWLKFIQTTPDMIDESTVDIVINYFERLFMCDDENINIMENIKLSKRVATSDGSPQSQDTSSLSSTNVNSLYLDTLLSILDRLIINGFHGPLNCHLKFLNYLLKQNFSQATSFIRLKLCRNIIDLVWSFCYSYSPLSFTQTDIHPLICFLNYDRIHQRQTASSSSSSSSSSNSLIPPSSVNKWQYMNTVNKLSMQNNPSSSSSSAAATINDSTANSKSTSTRRQCNLHDTCIRQMILLVTKLMENKNESVDQQRKRFKIEENDVKTIEVDGEHSDDILESVYIEKLLSILSMCHSSLDSSPSISLNSSTKFLAASITSTNQYSSFIHTTIHLNLNDLISVGDSIYYCLSSFISQPSYLLPILCHYLTTHPLLSSPLLLFIIYSIHNSKILSEALKQYKLIDLLVNNLITYSNYLSNQTQIPSIQRIYDQRQSSNNTMDIGSINLSPQCQITCSNPSASSPEILLQSNNNLQTALPSSSRRLRSPPWSYTYQPNEQRCTLTVQFPYSIILKSIQIIPFTQLSMNHYTIIDQLNTNLTQYPSSITCEISSDGYYFIPCAHLLNTQGQQIINLSLTKQIDVVRQLRIHFYKPMDHDTIGLQQISIYGYYAYDQQMIIEQTSHPYQTLISTVYGKQVINTSKSSNSPIVTTLNDDDIKLMYSSIKSSTINSNSIDNSHQVSMILADKYRSFNHYLQLIHLCLKNTIDLDDNLFEKFLFILKEKLFMTNNFIFNEIFIFIGNHCMDKQFELFLKYLLNYNHFNILSELSFNETNINYLINNTINNEIINEKTKQTINNILWKIKEDHVTLDENLLAHLLTNFSWLLPAVAHHRPLLAMNYINKNDLLIEYFEQLKICSLSVEFLNEVIKNEYFIKSIEELNQQIQLISNKTSNQLLIYHALDYLITISKYSNVQTWFSQTRIASDIWKNLLDIFNSSNISSFIQSPSILLTQLITLLRNLSMQCPTNQTNMSLISSYLAYLTERRLEQDRPLTGYLQYILSEVVLKYEYIQCLINTRDYPINIREYSSFPRNSLYHKLIQDCSISMNVGQLIEKLFGFNYLQANIWTATNYIKNKSYLIKASSEPITSNHRRKIPRAELLSLRSTITGKLTTKSIGSLSTLAKHQKLISKSTTNELSIPKKTSSLSLVENVHFMLHVNGQKKQCILPKTTRLSDLLLSFDCRSLNTYEVDVIEFSFDNHVLTNDSQENDLITHKLIVENKDYPTLLDTFVHANGLKILAQHFARNYPSIQSYDECLTSSSAPNTNIFDKVNFFDFSSLVSTSSTNNSNNMTMPYYVFITFSIFLRLPNYARAMLKNRALACNIIRLMLGQKESILNDRQDQTQNHQESFDMRQLSKLPFETLSILLKESSNDLLDEILHSSILLLLLSCLSSITHHPHRKQKDALSTPISSLTVPPVALSSSSSTTTTGAAAAAAAANNPTIIDDNDDEYYEDDIEQIESTTIQQLNTINNSNHNNANPNSNFWAKGTGFGTGSTHSQWKSDEIIQIQKLHEEHVIYLFDIFCSIFSDKLSEELLDENLIEIINTSCLIPVLESYLRNDSILDISKQGDIHRHCLRLVNCLLHNNKLKSLIYQTSNIESLIENLLQCVQTYTSMIQIDDDEQLNLFSVELKQVYDKIKQDRQIEKENSSQFNINHKQQLVTLEEFYSQTMKLLQFSTYPITIENESGEKILFNKAIKYHYEDMVRDALTINSMQRIKRLAQEQITISTSLPLSFSSTIFVRSDENRMDVMKILMTGPDGTPYSNGCFVFDVYFPNEYPTTPPSINLETTGNHTVRFNPNLYNDGKVCLSILNTWHGRPEEKWNSTSTFLQVLVSIQSLIFVPEPYFNEPGYERTRGTATGTAQSLEYDANIRQATVRWAMLEQLRNPPACFADIVRRHFFLKRNEIIDQCDSWIRELQDISTTEKRISSSISQHVASLIRHTSDLKKELVSLILPDDFEIPSELTARLLNGSSNNNITDQATASSSSISSSTTASTITTVAIPSLSDTNKKSEQLGNSSTDEHAVQIKIVPNLQYQLSSSSVAATAASSTTVIDTETQQSSNSSTDNYEQQQSQSSSTNTNTYNVTITHSNSLISDWTTTGTQNVPLVDDGLIYDDLLDDEDDLDDDLDIEDMLEYEGEIPETYPEDFY</sequence>
<dbReference type="GO" id="GO:0005634">
    <property type="term" value="C:nucleus"/>
    <property type="evidence" value="ECO:0007669"/>
    <property type="project" value="TreeGrafter"/>
</dbReference>
<dbReference type="SMART" id="SM00212">
    <property type="entry name" value="UBCc"/>
    <property type="match status" value="1"/>
</dbReference>
<dbReference type="Pfam" id="PF00653">
    <property type="entry name" value="BIR"/>
    <property type="match status" value="1"/>
</dbReference>
<protein>
    <recommendedName>
        <fullName evidence="4">UBC core domain-containing protein</fullName>
    </recommendedName>
</protein>
<dbReference type="GO" id="GO:0016740">
    <property type="term" value="F:transferase activity"/>
    <property type="evidence" value="ECO:0007669"/>
    <property type="project" value="UniProtKB-KW"/>
</dbReference>
<dbReference type="Pfam" id="PF00179">
    <property type="entry name" value="UQ_con"/>
    <property type="match status" value="1"/>
</dbReference>
<feature type="region of interest" description="Disordered" evidence="3">
    <location>
        <begin position="4423"/>
        <end position="4450"/>
    </location>
</feature>
<dbReference type="InterPro" id="IPR016135">
    <property type="entry name" value="UBQ-conjugating_enzyme/RWD"/>
</dbReference>
<feature type="compositionally biased region" description="Low complexity" evidence="3">
    <location>
        <begin position="2570"/>
        <end position="2590"/>
    </location>
</feature>
<dbReference type="InterPro" id="IPR001370">
    <property type="entry name" value="BIR_rpt"/>
</dbReference>
<gene>
    <name evidence="5" type="ORF">WKI299_LOCUS13133</name>
</gene>
<feature type="compositionally biased region" description="Low complexity" evidence="3">
    <location>
        <begin position="4436"/>
        <end position="4450"/>
    </location>
</feature>
<comment type="caution">
    <text evidence="5">The sequence shown here is derived from an EMBL/GenBank/DDBJ whole genome shotgun (WGS) entry which is preliminary data.</text>
</comment>
<feature type="compositionally biased region" description="Low complexity" evidence="3">
    <location>
        <begin position="1183"/>
        <end position="1201"/>
    </location>
</feature>
<dbReference type="Gene3D" id="1.10.1170.10">
    <property type="entry name" value="Inhibitor Of Apoptosis Protein (2mihbC-IAP-1), Chain A"/>
    <property type="match status" value="1"/>
</dbReference>
<dbReference type="PANTHER" id="PTHR46116:SF39">
    <property type="entry name" value="BACULOVIRAL IAP REPEAT-CONTAINING PROTEIN 6"/>
    <property type="match status" value="1"/>
</dbReference>
<keyword evidence="1" id="KW-0808">Transferase</keyword>
<dbReference type="SUPFAM" id="SSF57924">
    <property type="entry name" value="Inhibitor of apoptosis (IAP) repeat"/>
    <property type="match status" value="1"/>
</dbReference>
<evidence type="ECO:0000256" key="3">
    <source>
        <dbReference type="SAM" id="MobiDB-lite"/>
    </source>
</evidence>
<dbReference type="CDD" id="cd23810">
    <property type="entry name" value="UBCc_BIRC6"/>
    <property type="match status" value="1"/>
</dbReference>
<dbReference type="PANTHER" id="PTHR46116">
    <property type="entry name" value="(E3-INDEPENDENT) E2 UBIQUITIN-CONJUGATING ENZYME"/>
    <property type="match status" value="1"/>
</dbReference>
<accession>A0A816QW12</accession>
<keyword evidence="2" id="KW-0833">Ubl conjugation pathway</keyword>
<dbReference type="FunFam" id="3.10.110.10:FF:000014">
    <property type="entry name" value="Baculoviral IAP repeat-containing protein 6"/>
    <property type="match status" value="1"/>
</dbReference>
<dbReference type="SMART" id="SM00238">
    <property type="entry name" value="BIR"/>
    <property type="match status" value="1"/>
</dbReference>
<dbReference type="GO" id="GO:0004869">
    <property type="term" value="F:cysteine-type endopeptidase inhibitor activity"/>
    <property type="evidence" value="ECO:0007669"/>
    <property type="project" value="TreeGrafter"/>
</dbReference>
<dbReference type="PROSITE" id="PS50143">
    <property type="entry name" value="BIR_REPEAT_2"/>
    <property type="match status" value="1"/>
</dbReference>
<dbReference type="CDD" id="cd00022">
    <property type="entry name" value="BIR"/>
    <property type="match status" value="1"/>
</dbReference>
<dbReference type="EMBL" id="CAJNRF010004985">
    <property type="protein sequence ID" value="CAF2066225.1"/>
    <property type="molecule type" value="Genomic_DNA"/>
</dbReference>
<evidence type="ECO:0000256" key="1">
    <source>
        <dbReference type="ARBA" id="ARBA00022679"/>
    </source>
</evidence>
<dbReference type="Gene3D" id="3.10.110.10">
    <property type="entry name" value="Ubiquitin Conjugating Enzyme"/>
    <property type="match status" value="1"/>
</dbReference>
<dbReference type="PROSITE" id="PS50127">
    <property type="entry name" value="UBC_2"/>
    <property type="match status" value="1"/>
</dbReference>
<evidence type="ECO:0000313" key="6">
    <source>
        <dbReference type="Proteomes" id="UP000663856"/>
    </source>
</evidence>
<proteinExistence type="predicted"/>
<organism evidence="5 6">
    <name type="scientific">Rotaria magnacalcarata</name>
    <dbReference type="NCBI Taxonomy" id="392030"/>
    <lineage>
        <taxon>Eukaryota</taxon>
        <taxon>Metazoa</taxon>
        <taxon>Spiralia</taxon>
        <taxon>Gnathifera</taxon>
        <taxon>Rotifera</taxon>
        <taxon>Eurotatoria</taxon>
        <taxon>Bdelloidea</taxon>
        <taxon>Philodinida</taxon>
        <taxon>Philodinidae</taxon>
        <taxon>Rotaria</taxon>
    </lineage>
</organism>
<dbReference type="Proteomes" id="UP000663856">
    <property type="component" value="Unassembled WGS sequence"/>
</dbReference>
<feature type="compositionally biased region" description="Low complexity" evidence="3">
    <location>
        <begin position="231"/>
        <end position="245"/>
    </location>
</feature>
<feature type="domain" description="UBC core" evidence="4">
    <location>
        <begin position="4083"/>
        <end position="4249"/>
    </location>
</feature>